<dbReference type="EMBL" id="DF973879">
    <property type="protein sequence ID" value="GAU41753.1"/>
    <property type="molecule type" value="Genomic_DNA"/>
</dbReference>
<evidence type="ECO:0000313" key="2">
    <source>
        <dbReference type="Proteomes" id="UP000242715"/>
    </source>
</evidence>
<keyword evidence="2" id="KW-1185">Reference proteome</keyword>
<dbReference type="AlphaFoldDB" id="A0A2Z6NIJ8"/>
<organism evidence="1 2">
    <name type="scientific">Trifolium subterraneum</name>
    <name type="common">Subterranean clover</name>
    <dbReference type="NCBI Taxonomy" id="3900"/>
    <lineage>
        <taxon>Eukaryota</taxon>
        <taxon>Viridiplantae</taxon>
        <taxon>Streptophyta</taxon>
        <taxon>Embryophyta</taxon>
        <taxon>Tracheophyta</taxon>
        <taxon>Spermatophyta</taxon>
        <taxon>Magnoliopsida</taxon>
        <taxon>eudicotyledons</taxon>
        <taxon>Gunneridae</taxon>
        <taxon>Pentapetalae</taxon>
        <taxon>rosids</taxon>
        <taxon>fabids</taxon>
        <taxon>Fabales</taxon>
        <taxon>Fabaceae</taxon>
        <taxon>Papilionoideae</taxon>
        <taxon>50 kb inversion clade</taxon>
        <taxon>NPAAA clade</taxon>
        <taxon>Hologalegina</taxon>
        <taxon>IRL clade</taxon>
        <taxon>Trifolieae</taxon>
        <taxon>Trifolium</taxon>
    </lineage>
</organism>
<evidence type="ECO:0000313" key="1">
    <source>
        <dbReference type="EMBL" id="GAU41753.1"/>
    </source>
</evidence>
<name>A0A2Z6NIJ8_TRISU</name>
<accession>A0A2Z6NIJ8</accession>
<proteinExistence type="predicted"/>
<protein>
    <submittedName>
        <fullName evidence="1">Uncharacterized protein</fullName>
    </submittedName>
</protein>
<gene>
    <name evidence="1" type="ORF">TSUD_85920</name>
</gene>
<sequence length="63" mass="6780">MQVAATHKILDYPIHVGIEFLVMSGQIYEYGNIVMPTESGAAPLGEDIDAYILLTVNTLAISA</sequence>
<reference evidence="2" key="1">
    <citation type="journal article" date="2017" name="Front. Plant Sci.">
        <title>Climate Clever Clovers: New Paradigm to Reduce the Environmental Footprint of Ruminants by Breeding Low Methanogenic Forages Utilizing Haplotype Variation.</title>
        <authorList>
            <person name="Kaur P."/>
            <person name="Appels R."/>
            <person name="Bayer P.E."/>
            <person name="Keeble-Gagnere G."/>
            <person name="Wang J."/>
            <person name="Hirakawa H."/>
            <person name="Shirasawa K."/>
            <person name="Vercoe P."/>
            <person name="Stefanova K."/>
            <person name="Durmic Z."/>
            <person name="Nichols P."/>
            <person name="Revell C."/>
            <person name="Isobe S.N."/>
            <person name="Edwards D."/>
            <person name="Erskine W."/>
        </authorList>
    </citation>
    <scope>NUCLEOTIDE SEQUENCE [LARGE SCALE GENOMIC DNA]</scope>
    <source>
        <strain evidence="2">cv. Daliak</strain>
    </source>
</reference>
<dbReference type="Proteomes" id="UP000242715">
    <property type="component" value="Unassembled WGS sequence"/>
</dbReference>